<dbReference type="Gene3D" id="4.10.320.10">
    <property type="entry name" value="E3-binding domain"/>
    <property type="match status" value="1"/>
</dbReference>
<dbReference type="EMBL" id="JACTNF010000004">
    <property type="protein sequence ID" value="MBO1074098.1"/>
    <property type="molecule type" value="Genomic_DNA"/>
</dbReference>
<reference evidence="12 13" key="1">
    <citation type="submission" date="2020-09" db="EMBL/GenBank/DDBJ databases">
        <title>Roseomonas.</title>
        <authorList>
            <person name="Zhu W."/>
        </authorList>
    </citation>
    <scope>NUCLEOTIDE SEQUENCE [LARGE SCALE GENOMIC DNA]</scope>
    <source>
        <strain evidence="12 13">1311</strain>
    </source>
</reference>
<evidence type="ECO:0000256" key="7">
    <source>
        <dbReference type="RuleBase" id="RU003423"/>
    </source>
</evidence>
<feature type="region of interest" description="Disordered" evidence="8">
    <location>
        <begin position="81"/>
        <end position="103"/>
    </location>
</feature>
<keyword evidence="5 7" id="KW-0450">Lipoyl</keyword>
<dbReference type="InterPro" id="IPR000089">
    <property type="entry name" value="Biotin_lipoyl"/>
</dbReference>
<gene>
    <name evidence="12" type="ORF">IAI60_05705</name>
</gene>
<organism evidence="12 13">
    <name type="scientific">Roseomonas marmotae</name>
    <dbReference type="NCBI Taxonomy" id="2768161"/>
    <lineage>
        <taxon>Bacteria</taxon>
        <taxon>Pseudomonadati</taxon>
        <taxon>Pseudomonadota</taxon>
        <taxon>Alphaproteobacteria</taxon>
        <taxon>Acetobacterales</taxon>
        <taxon>Roseomonadaceae</taxon>
        <taxon>Roseomonas</taxon>
    </lineage>
</organism>
<evidence type="ECO:0000256" key="1">
    <source>
        <dbReference type="ARBA" id="ARBA00001938"/>
    </source>
</evidence>
<dbReference type="EC" id="2.3.1.-" evidence="7"/>
<sequence length="397" mass="42108">MTVTEIRSPIAQEGTTAAIRTWFRQVGEVVREGEPLVELETDKVAMEVASPASGRLAAILIATGDVEPGALLGHIEPGEGATAAAAPAERPRPPQVHAEPELRLSPAVRKLVSESGIDPGSVAGTGKGGRLTREDVVQALEQRARPPAPPPPPQPAPAAQAPSGLRSSIVPHSPMRRRIAEHMAQSVATAPHVTAVFEADLSAVIAHRAVTKAEFATQGVNLTFTAYFVQACVEAMKVAPTVNSRWHEEHLEVFSSMNIGIGTALGDQGLIVPVIHEAQSLSLLGIAQRLQEVTQRARANRLAPEDVRGGTFTISNHGVSGSLVATPIIINQPQSAILGIGKLEKRVVVREVGGSDAMLIRPMSYVSLTIDHRVIDGAQTNAWLTRFVEVLESWPAP</sequence>
<evidence type="ECO:0000256" key="4">
    <source>
        <dbReference type="ARBA" id="ARBA00022679"/>
    </source>
</evidence>
<dbReference type="SUPFAM" id="SSF51230">
    <property type="entry name" value="Single hybrid motif"/>
    <property type="match status" value="1"/>
</dbReference>
<feature type="domain" description="2-oxoacid dehydrogenase acyltransferase catalytic" evidence="9">
    <location>
        <begin position="168"/>
        <end position="393"/>
    </location>
</feature>
<dbReference type="Pfam" id="PF02817">
    <property type="entry name" value="E3_binding"/>
    <property type="match status" value="1"/>
</dbReference>
<evidence type="ECO:0000256" key="8">
    <source>
        <dbReference type="SAM" id="MobiDB-lite"/>
    </source>
</evidence>
<evidence type="ECO:0000256" key="2">
    <source>
        <dbReference type="ARBA" id="ARBA00007317"/>
    </source>
</evidence>
<feature type="region of interest" description="Disordered" evidence="8">
    <location>
        <begin position="142"/>
        <end position="170"/>
    </location>
</feature>
<comment type="cofactor">
    <cofactor evidence="1 7">
        <name>(R)-lipoate</name>
        <dbReference type="ChEBI" id="CHEBI:83088"/>
    </cofactor>
</comment>
<dbReference type="Pfam" id="PF00364">
    <property type="entry name" value="Biotin_lipoyl"/>
    <property type="match status" value="1"/>
</dbReference>
<dbReference type="CDD" id="cd06849">
    <property type="entry name" value="lipoyl_domain"/>
    <property type="match status" value="1"/>
</dbReference>
<dbReference type="PANTHER" id="PTHR43178">
    <property type="entry name" value="DIHYDROLIPOAMIDE ACETYLTRANSFERASE COMPONENT OF PYRUVATE DEHYDROGENASE COMPLEX"/>
    <property type="match status" value="1"/>
</dbReference>
<accession>A0ABS3K9F5</accession>
<feature type="domain" description="Lipoyl-binding" evidence="10">
    <location>
        <begin position="5"/>
        <end position="72"/>
    </location>
</feature>
<evidence type="ECO:0000256" key="5">
    <source>
        <dbReference type="ARBA" id="ARBA00022823"/>
    </source>
</evidence>
<dbReference type="PANTHER" id="PTHR43178:SF5">
    <property type="entry name" value="LIPOAMIDE ACYLTRANSFERASE COMPONENT OF BRANCHED-CHAIN ALPHA-KETO ACID DEHYDROGENASE COMPLEX, MITOCHONDRIAL"/>
    <property type="match status" value="1"/>
</dbReference>
<dbReference type="InterPro" id="IPR003016">
    <property type="entry name" value="2-oxoA_DH_lipoyl-BS"/>
</dbReference>
<evidence type="ECO:0000259" key="11">
    <source>
        <dbReference type="Pfam" id="PF02817"/>
    </source>
</evidence>
<evidence type="ECO:0000259" key="10">
    <source>
        <dbReference type="Pfam" id="PF00364"/>
    </source>
</evidence>
<dbReference type="RefSeq" id="WP_237182240.1">
    <property type="nucleotide sequence ID" value="NZ_CP061091.1"/>
</dbReference>
<dbReference type="InterPro" id="IPR011053">
    <property type="entry name" value="Single_hybrid_motif"/>
</dbReference>
<dbReference type="InterPro" id="IPR050743">
    <property type="entry name" value="2-oxoacid_DH_E2_comp"/>
</dbReference>
<feature type="domain" description="Peripheral subunit-binding (PSBD)" evidence="11">
    <location>
        <begin position="104"/>
        <end position="136"/>
    </location>
</feature>
<evidence type="ECO:0000256" key="6">
    <source>
        <dbReference type="ARBA" id="ARBA00023315"/>
    </source>
</evidence>
<keyword evidence="4 7" id="KW-0808">Transferase</keyword>
<dbReference type="Proteomes" id="UP001518990">
    <property type="component" value="Unassembled WGS sequence"/>
</dbReference>
<dbReference type="InterPro" id="IPR036625">
    <property type="entry name" value="E3-bd_dom_sf"/>
</dbReference>
<comment type="caution">
    <text evidence="12">The sequence shown here is derived from an EMBL/GenBank/DDBJ whole genome shotgun (WGS) entry which is preliminary data.</text>
</comment>
<dbReference type="InterPro" id="IPR023213">
    <property type="entry name" value="CAT-like_dom_sf"/>
</dbReference>
<comment type="similarity">
    <text evidence="2 7">Belongs to the 2-oxoacid dehydrogenase family.</text>
</comment>
<feature type="compositionally biased region" description="Pro residues" evidence="8">
    <location>
        <begin position="146"/>
        <end position="156"/>
    </location>
</feature>
<evidence type="ECO:0000259" key="9">
    <source>
        <dbReference type="Pfam" id="PF00198"/>
    </source>
</evidence>
<dbReference type="SUPFAM" id="SSF47005">
    <property type="entry name" value="Peripheral subunit-binding domain of 2-oxo acid dehydrogenase complex"/>
    <property type="match status" value="1"/>
</dbReference>
<dbReference type="SUPFAM" id="SSF52777">
    <property type="entry name" value="CoA-dependent acyltransferases"/>
    <property type="match status" value="1"/>
</dbReference>
<dbReference type="Gene3D" id="3.30.559.10">
    <property type="entry name" value="Chloramphenicol acetyltransferase-like domain"/>
    <property type="match status" value="1"/>
</dbReference>
<dbReference type="Pfam" id="PF00198">
    <property type="entry name" value="2-oxoacid_dh"/>
    <property type="match status" value="1"/>
</dbReference>
<name>A0ABS3K9F5_9PROT</name>
<protein>
    <recommendedName>
        <fullName evidence="7">Dihydrolipoamide acetyltransferase component of pyruvate dehydrogenase complex</fullName>
        <ecNumber evidence="7">2.3.1.-</ecNumber>
    </recommendedName>
</protein>
<comment type="subunit">
    <text evidence="3">Forms a 24-polypeptide structural core with octahedral symmetry.</text>
</comment>
<evidence type="ECO:0000313" key="13">
    <source>
        <dbReference type="Proteomes" id="UP001518990"/>
    </source>
</evidence>
<evidence type="ECO:0000256" key="3">
    <source>
        <dbReference type="ARBA" id="ARBA00011484"/>
    </source>
</evidence>
<proteinExistence type="inferred from homology"/>
<keyword evidence="6 7" id="KW-0012">Acyltransferase</keyword>
<dbReference type="InterPro" id="IPR004167">
    <property type="entry name" value="PSBD"/>
</dbReference>
<dbReference type="Gene3D" id="2.40.50.100">
    <property type="match status" value="1"/>
</dbReference>
<keyword evidence="13" id="KW-1185">Reference proteome</keyword>
<evidence type="ECO:0000313" key="12">
    <source>
        <dbReference type="EMBL" id="MBO1074098.1"/>
    </source>
</evidence>
<dbReference type="PROSITE" id="PS00189">
    <property type="entry name" value="LIPOYL"/>
    <property type="match status" value="1"/>
</dbReference>
<dbReference type="InterPro" id="IPR001078">
    <property type="entry name" value="2-oxoacid_DH_actylTfrase"/>
</dbReference>